<organism evidence="2 3">
    <name type="scientific">Nelumbo nucifera</name>
    <name type="common">Sacred lotus</name>
    <dbReference type="NCBI Taxonomy" id="4432"/>
    <lineage>
        <taxon>Eukaryota</taxon>
        <taxon>Viridiplantae</taxon>
        <taxon>Streptophyta</taxon>
        <taxon>Embryophyta</taxon>
        <taxon>Tracheophyta</taxon>
        <taxon>Spermatophyta</taxon>
        <taxon>Magnoliopsida</taxon>
        <taxon>Proteales</taxon>
        <taxon>Nelumbonaceae</taxon>
        <taxon>Nelumbo</taxon>
    </lineage>
</organism>
<feature type="transmembrane region" description="Helical" evidence="1">
    <location>
        <begin position="64"/>
        <end position="82"/>
    </location>
</feature>
<keyword evidence="3" id="KW-1185">Reference proteome</keyword>
<evidence type="ECO:0000313" key="3">
    <source>
        <dbReference type="Proteomes" id="UP000607653"/>
    </source>
</evidence>
<keyword evidence="1" id="KW-0812">Transmembrane</keyword>
<evidence type="ECO:0000313" key="2">
    <source>
        <dbReference type="EMBL" id="DAD39849.1"/>
    </source>
</evidence>
<dbReference type="AlphaFoldDB" id="A0A822Z918"/>
<gene>
    <name evidence="2" type="ORF">HUJ06_014171</name>
</gene>
<protein>
    <submittedName>
        <fullName evidence="2">Uncharacterized protein</fullName>
    </submittedName>
</protein>
<keyword evidence="1" id="KW-1133">Transmembrane helix</keyword>
<evidence type="ECO:0000256" key="1">
    <source>
        <dbReference type="SAM" id="Phobius"/>
    </source>
</evidence>
<name>A0A822Z918_NELNU</name>
<dbReference type="Proteomes" id="UP000607653">
    <property type="component" value="Unassembled WGS sequence"/>
</dbReference>
<keyword evidence="1" id="KW-0472">Membrane</keyword>
<reference evidence="2 3" key="1">
    <citation type="journal article" date="2020" name="Mol. Biol. Evol.">
        <title>Distinct Expression and Methylation Patterns for Genes with Different Fates following a Single Whole-Genome Duplication in Flowering Plants.</title>
        <authorList>
            <person name="Shi T."/>
            <person name="Rahmani R.S."/>
            <person name="Gugger P.F."/>
            <person name="Wang M."/>
            <person name="Li H."/>
            <person name="Zhang Y."/>
            <person name="Li Z."/>
            <person name="Wang Q."/>
            <person name="Van de Peer Y."/>
            <person name="Marchal K."/>
            <person name="Chen J."/>
        </authorList>
    </citation>
    <scope>NUCLEOTIDE SEQUENCE [LARGE SCALE GENOMIC DNA]</scope>
    <source>
        <tissue evidence="2">Leaf</tissue>
    </source>
</reference>
<dbReference type="EMBL" id="DUZY01000005">
    <property type="protein sequence ID" value="DAD39849.1"/>
    <property type="molecule type" value="Genomic_DNA"/>
</dbReference>
<accession>A0A822Z918</accession>
<proteinExistence type="predicted"/>
<comment type="caution">
    <text evidence="2">The sequence shown here is derived from an EMBL/GenBank/DDBJ whole genome shotgun (WGS) entry which is preliminary data.</text>
</comment>
<sequence length="93" mass="10056">MSCERNLAYILQFAEVGLGYEASNEMNSVQKFGSGLQLASIKGGLLLSHHFSSSYDLGDNICSILSYITLSILISIILQLGAESLTKKPTGRK</sequence>